<organism evidence="2 3">
    <name type="scientific">Providencia rustigianii</name>
    <dbReference type="NCBI Taxonomy" id="158850"/>
    <lineage>
        <taxon>Bacteria</taxon>
        <taxon>Pseudomonadati</taxon>
        <taxon>Pseudomonadota</taxon>
        <taxon>Gammaproteobacteria</taxon>
        <taxon>Enterobacterales</taxon>
        <taxon>Morganellaceae</taxon>
        <taxon>Providencia</taxon>
    </lineage>
</organism>
<feature type="compositionally biased region" description="Basic residues" evidence="1">
    <location>
        <begin position="23"/>
        <end position="34"/>
    </location>
</feature>
<proteinExistence type="predicted"/>
<evidence type="ECO:0000313" key="2">
    <source>
        <dbReference type="EMBL" id="SUC36482.1"/>
    </source>
</evidence>
<evidence type="ECO:0000313" key="3">
    <source>
        <dbReference type="Proteomes" id="UP000255129"/>
    </source>
</evidence>
<feature type="region of interest" description="Disordered" evidence="1">
    <location>
        <begin position="1"/>
        <end position="34"/>
    </location>
</feature>
<gene>
    <name evidence="2" type="ORF">NCTC12026_02908</name>
</gene>
<accession>A0A379G6H7</accession>
<name>A0A379G6H7_9GAMM</name>
<protein>
    <submittedName>
        <fullName evidence="2">Uncharacterized protein</fullName>
    </submittedName>
</protein>
<evidence type="ECO:0000256" key="1">
    <source>
        <dbReference type="SAM" id="MobiDB-lite"/>
    </source>
</evidence>
<dbReference type="EMBL" id="UGUA01000002">
    <property type="protein sequence ID" value="SUC36482.1"/>
    <property type="molecule type" value="Genomic_DNA"/>
</dbReference>
<dbReference type="Proteomes" id="UP000255129">
    <property type="component" value="Unassembled WGS sequence"/>
</dbReference>
<dbReference type="AlphaFoldDB" id="A0A379G6H7"/>
<sequence length="34" mass="3790">MHSTPSYGTNYLEDDSGSGLLKVKAKKQKHRSLL</sequence>
<reference evidence="2 3" key="1">
    <citation type="submission" date="2018-06" db="EMBL/GenBank/DDBJ databases">
        <authorList>
            <consortium name="Pathogen Informatics"/>
            <person name="Doyle S."/>
        </authorList>
    </citation>
    <scope>NUCLEOTIDE SEQUENCE [LARGE SCALE GENOMIC DNA]</scope>
    <source>
        <strain evidence="2 3">NCTC12026</strain>
    </source>
</reference>